<dbReference type="PRINTS" id="PR01173">
    <property type="entry name" value="ODORANTBNDNG"/>
</dbReference>
<dbReference type="Pfam" id="PF00061">
    <property type="entry name" value="Lipocalin"/>
    <property type="match status" value="1"/>
</dbReference>
<evidence type="ECO:0000256" key="5">
    <source>
        <dbReference type="RuleBase" id="RU003695"/>
    </source>
</evidence>
<dbReference type="AlphaFoldDB" id="A0A9W2WTJ7"/>
<name>A0A9W2WTJ7_PHYMC</name>
<gene>
    <name evidence="10" type="primary">LOC129392271</name>
</gene>
<organism evidence="9 10">
    <name type="scientific">Physeter macrocephalus</name>
    <name type="common">Sperm whale</name>
    <name type="synonym">Physeter catodon</name>
    <dbReference type="NCBI Taxonomy" id="9755"/>
    <lineage>
        <taxon>Eukaryota</taxon>
        <taxon>Metazoa</taxon>
        <taxon>Chordata</taxon>
        <taxon>Craniata</taxon>
        <taxon>Vertebrata</taxon>
        <taxon>Euteleostomi</taxon>
        <taxon>Mammalia</taxon>
        <taxon>Eutheria</taxon>
        <taxon>Laurasiatheria</taxon>
        <taxon>Artiodactyla</taxon>
        <taxon>Whippomorpha</taxon>
        <taxon>Cetacea</taxon>
        <taxon>Odontoceti</taxon>
        <taxon>Physeteridae</taxon>
        <taxon>Physeter</taxon>
    </lineage>
</organism>
<accession>A0A9W2WTJ7</accession>
<dbReference type="GO" id="GO:0036094">
    <property type="term" value="F:small molecule binding"/>
    <property type="evidence" value="ECO:0007669"/>
    <property type="project" value="InterPro"/>
</dbReference>
<evidence type="ECO:0000256" key="6">
    <source>
        <dbReference type="SAM" id="MobiDB-lite"/>
    </source>
</evidence>
<reference evidence="10" key="1">
    <citation type="submission" date="2025-08" db="UniProtKB">
        <authorList>
            <consortium name="RefSeq"/>
        </authorList>
    </citation>
    <scope>IDENTIFICATION</scope>
    <source>
        <tissue evidence="10">Muscle</tissue>
    </source>
</reference>
<dbReference type="Proteomes" id="UP000248484">
    <property type="component" value="Chromosome 7"/>
</dbReference>
<dbReference type="Gene3D" id="2.40.128.20">
    <property type="match status" value="1"/>
</dbReference>
<proteinExistence type="inferred from homology"/>
<evidence type="ECO:0000256" key="1">
    <source>
        <dbReference type="ARBA" id="ARBA00004613"/>
    </source>
</evidence>
<dbReference type="SUPFAM" id="SSF50814">
    <property type="entry name" value="Lipocalins"/>
    <property type="match status" value="1"/>
</dbReference>
<dbReference type="RefSeq" id="XP_054942315.1">
    <property type="nucleotide sequence ID" value="XM_055086340.1"/>
</dbReference>
<sequence length="227" mass="25665">MKILLLSLVFGLVCADQEPPSEEALSKITGEWHTIYIASDNVDKTHGNGPLRGHIHRTEGSNNCETTYITFYTKINGLCQGHTAMGTRREKDNYGTDCESVTFSDGGIFSKPQNVFKVSGRNYFQLIILSKNMLVIYAESIDEDKTTHLTEVVGFERTSLLPYLLWNPAKGHSLSEEEFNKFEELSKDKRVPTENTEDVIATEYDDQSSKMRKKLKSDEVRPQGENS</sequence>
<evidence type="ECO:0000256" key="3">
    <source>
        <dbReference type="ARBA" id="ARBA00022448"/>
    </source>
</evidence>
<dbReference type="InterPro" id="IPR012674">
    <property type="entry name" value="Calycin"/>
</dbReference>
<dbReference type="KEGG" id="pcad:129392271"/>
<evidence type="ECO:0000256" key="4">
    <source>
        <dbReference type="ARBA" id="ARBA00022525"/>
    </source>
</evidence>
<keyword evidence="9" id="KW-1185">Reference proteome</keyword>
<keyword evidence="3" id="KW-0813">Transport</keyword>
<evidence type="ECO:0000259" key="8">
    <source>
        <dbReference type="Pfam" id="PF00061"/>
    </source>
</evidence>
<protein>
    <submittedName>
        <fullName evidence="10">Allergen Bos d 2-like</fullName>
    </submittedName>
</protein>
<evidence type="ECO:0000313" key="9">
    <source>
        <dbReference type="Proteomes" id="UP000248484"/>
    </source>
</evidence>
<dbReference type="InterPro" id="IPR000566">
    <property type="entry name" value="Lipocln_cytosolic_FA-bd_dom"/>
</dbReference>
<dbReference type="PANTHER" id="PTHR11430">
    <property type="entry name" value="LIPOCALIN"/>
    <property type="match status" value="1"/>
</dbReference>
<dbReference type="InterPro" id="IPR022272">
    <property type="entry name" value="Lipocalin_CS"/>
</dbReference>
<dbReference type="GeneID" id="129392271"/>
<evidence type="ECO:0000256" key="2">
    <source>
        <dbReference type="ARBA" id="ARBA00006889"/>
    </source>
</evidence>
<dbReference type="GO" id="GO:0005549">
    <property type="term" value="F:odorant binding"/>
    <property type="evidence" value="ECO:0007669"/>
    <property type="project" value="TreeGrafter"/>
</dbReference>
<evidence type="ECO:0000256" key="7">
    <source>
        <dbReference type="SAM" id="SignalP"/>
    </source>
</evidence>
<evidence type="ECO:0000313" key="10">
    <source>
        <dbReference type="RefSeq" id="XP_054942315.1"/>
    </source>
</evidence>
<keyword evidence="4" id="KW-0964">Secreted</keyword>
<comment type="similarity">
    <text evidence="2 5">Belongs to the calycin superfamily. Lipocalin family.</text>
</comment>
<feature type="domain" description="Lipocalin/cytosolic fatty-acid binding" evidence="8">
    <location>
        <begin position="29"/>
        <end position="153"/>
    </location>
</feature>
<feature type="region of interest" description="Disordered" evidence="6">
    <location>
        <begin position="184"/>
        <end position="227"/>
    </location>
</feature>
<dbReference type="PROSITE" id="PS00213">
    <property type="entry name" value="LIPOCALIN"/>
    <property type="match status" value="1"/>
</dbReference>
<comment type="subcellular location">
    <subcellularLocation>
        <location evidence="1">Secreted</location>
    </subcellularLocation>
</comment>
<dbReference type="InterPro" id="IPR002345">
    <property type="entry name" value="Lipocalin"/>
</dbReference>
<dbReference type="PANTHER" id="PTHR11430:SF89">
    <property type="entry name" value="ALLERGEN BOS D 2"/>
    <property type="match status" value="1"/>
</dbReference>
<dbReference type="InterPro" id="IPR002448">
    <property type="entry name" value="OBP-like"/>
</dbReference>
<dbReference type="OrthoDB" id="9450562at2759"/>
<feature type="signal peptide" evidence="7">
    <location>
        <begin position="1"/>
        <end position="15"/>
    </location>
</feature>
<keyword evidence="7" id="KW-0732">Signal</keyword>
<dbReference type="GO" id="GO:0005615">
    <property type="term" value="C:extracellular space"/>
    <property type="evidence" value="ECO:0007669"/>
    <property type="project" value="TreeGrafter"/>
</dbReference>
<feature type="chain" id="PRO_5040873003" evidence="7">
    <location>
        <begin position="16"/>
        <end position="227"/>
    </location>
</feature>
<feature type="compositionally biased region" description="Basic and acidic residues" evidence="6">
    <location>
        <begin position="216"/>
        <end position="227"/>
    </location>
</feature>